<organism evidence="8 9">
    <name type="scientific">Rhodonia placenta</name>
    <dbReference type="NCBI Taxonomy" id="104341"/>
    <lineage>
        <taxon>Eukaryota</taxon>
        <taxon>Fungi</taxon>
        <taxon>Dikarya</taxon>
        <taxon>Basidiomycota</taxon>
        <taxon>Agaricomycotina</taxon>
        <taxon>Agaricomycetes</taxon>
        <taxon>Polyporales</taxon>
        <taxon>Adustoporiaceae</taxon>
        <taxon>Rhodonia</taxon>
    </lineage>
</organism>
<gene>
    <name evidence="8" type="ORF">IEO21_10458</name>
</gene>
<feature type="compositionally biased region" description="Low complexity" evidence="7">
    <location>
        <begin position="1"/>
        <end position="11"/>
    </location>
</feature>
<protein>
    <recommendedName>
        <fullName evidence="10">Candidate G-protein alpha subunit</fullName>
    </recommendedName>
</protein>
<feature type="binding site" evidence="5">
    <location>
        <begin position="76"/>
        <end position="81"/>
    </location>
    <ligand>
        <name>GTP</name>
        <dbReference type="ChEBI" id="CHEBI:37565"/>
    </ligand>
</feature>
<dbReference type="GO" id="GO:0001664">
    <property type="term" value="F:G protein-coupled receptor binding"/>
    <property type="evidence" value="ECO:0007669"/>
    <property type="project" value="TreeGrafter"/>
</dbReference>
<dbReference type="GO" id="GO:0031683">
    <property type="term" value="F:G-protein beta/gamma-subunit complex binding"/>
    <property type="evidence" value="ECO:0007669"/>
    <property type="project" value="InterPro"/>
</dbReference>
<dbReference type="PANTHER" id="PTHR10218:SF302">
    <property type="entry name" value="GUANINE NUCLEOTIDE-BINDING PROTEIN ALPHA-5 SUBUNIT"/>
    <property type="match status" value="1"/>
</dbReference>
<reference evidence="8" key="1">
    <citation type="submission" date="2020-11" db="EMBL/GenBank/DDBJ databases">
        <authorList>
            <person name="Koelle M."/>
            <person name="Horta M.A.C."/>
            <person name="Nowrousian M."/>
            <person name="Ohm R.A."/>
            <person name="Benz P."/>
            <person name="Pilgard A."/>
        </authorList>
    </citation>
    <scope>NUCLEOTIDE SEQUENCE</scope>
    <source>
        <strain evidence="8">FPRL280</strain>
    </source>
</reference>
<feature type="compositionally biased region" description="Basic and acidic residues" evidence="7">
    <location>
        <begin position="217"/>
        <end position="232"/>
    </location>
</feature>
<dbReference type="InterPro" id="IPR001019">
    <property type="entry name" value="Gprotein_alpha_su"/>
</dbReference>
<evidence type="ECO:0000256" key="7">
    <source>
        <dbReference type="SAM" id="MobiDB-lite"/>
    </source>
</evidence>
<evidence type="ECO:0008006" key="10">
    <source>
        <dbReference type="Google" id="ProtNLM"/>
    </source>
</evidence>
<dbReference type="GO" id="GO:0046872">
    <property type="term" value="F:metal ion binding"/>
    <property type="evidence" value="ECO:0007669"/>
    <property type="project" value="UniProtKB-KW"/>
</dbReference>
<evidence type="ECO:0000256" key="3">
    <source>
        <dbReference type="ARBA" id="ARBA00023134"/>
    </source>
</evidence>
<feature type="region of interest" description="Disordered" evidence="7">
    <location>
        <begin position="1"/>
        <end position="50"/>
    </location>
</feature>
<keyword evidence="6" id="KW-0460">Magnesium</keyword>
<dbReference type="GO" id="GO:0005737">
    <property type="term" value="C:cytoplasm"/>
    <property type="evidence" value="ECO:0007669"/>
    <property type="project" value="TreeGrafter"/>
</dbReference>
<dbReference type="InterPro" id="IPR027417">
    <property type="entry name" value="P-loop_NTPase"/>
</dbReference>
<dbReference type="GO" id="GO:0005834">
    <property type="term" value="C:heterotrimeric G-protein complex"/>
    <property type="evidence" value="ECO:0007669"/>
    <property type="project" value="TreeGrafter"/>
</dbReference>
<dbReference type="GO" id="GO:0007188">
    <property type="term" value="P:adenylate cyclase-modulating G protein-coupled receptor signaling pathway"/>
    <property type="evidence" value="ECO:0007669"/>
    <property type="project" value="TreeGrafter"/>
</dbReference>
<evidence type="ECO:0000256" key="6">
    <source>
        <dbReference type="PIRSR" id="PIRSR601019-2"/>
    </source>
</evidence>
<keyword evidence="1 6" id="KW-0479">Metal-binding</keyword>
<dbReference type="AlphaFoldDB" id="A0A8H7NSD3"/>
<sequence>MASAAALFSSADADDPLTRALQPPPDESPDDRDARLQQQRAAQAVSHEIDQTLQEDKKAYDRRKKAIKILLLGQAESGKSTTLKNFQLAFSPSHFRSERAAWRTIIQLNLIRSIKRLLEVLQEEWDQSVAQPASRPDKGKGVAGRAPPAVRFSTSPLTDAHRKMRMRLSPLLPIEEQLSKRLFPEAHERLHDVCVPAGSGWKSMLASLSNGGVAAPAEKERRPGTADRDDATTQRGAFSTIALYRDVDTGHVEGALHAKATVDPLGRLRKYILCAEPRAPMCATWWWCECPGRQEDRRKIERWVCVGGIERTVGA</sequence>
<dbReference type="Proteomes" id="UP000639403">
    <property type="component" value="Unassembled WGS sequence"/>
</dbReference>
<evidence type="ECO:0000256" key="5">
    <source>
        <dbReference type="PIRSR" id="PIRSR601019-1"/>
    </source>
</evidence>
<dbReference type="Gene3D" id="3.40.50.300">
    <property type="entry name" value="P-loop containing nucleotide triphosphate hydrolases"/>
    <property type="match status" value="1"/>
</dbReference>
<comment type="caution">
    <text evidence="8">The sequence shown here is derived from an EMBL/GenBank/DDBJ whole genome shotgun (WGS) entry which is preliminary data.</text>
</comment>
<evidence type="ECO:0000313" key="8">
    <source>
        <dbReference type="EMBL" id="KAF9799992.1"/>
    </source>
</evidence>
<dbReference type="EMBL" id="JADOXO010000832">
    <property type="protein sequence ID" value="KAF9799992.1"/>
    <property type="molecule type" value="Genomic_DNA"/>
</dbReference>
<keyword evidence="2 5" id="KW-0547">Nucleotide-binding</keyword>
<dbReference type="PANTHER" id="PTHR10218">
    <property type="entry name" value="GTP-BINDING PROTEIN ALPHA SUBUNIT"/>
    <property type="match status" value="1"/>
</dbReference>
<keyword evidence="3 5" id="KW-0342">GTP-binding</keyword>
<feature type="binding site" evidence="6">
    <location>
        <position position="80"/>
    </location>
    <ligand>
        <name>Mg(2+)</name>
        <dbReference type="ChEBI" id="CHEBI:18420"/>
    </ligand>
</feature>
<evidence type="ECO:0000256" key="2">
    <source>
        <dbReference type="ARBA" id="ARBA00022741"/>
    </source>
</evidence>
<name>A0A8H7NSD3_9APHY</name>
<reference evidence="8" key="2">
    <citation type="journal article" name="Front. Microbiol.">
        <title>Degradative Capacity of Two Strains of Rhodonia placenta: From Phenotype to Genotype.</title>
        <authorList>
            <person name="Kolle M."/>
            <person name="Horta M.A.C."/>
            <person name="Nowrousian M."/>
            <person name="Ohm R.A."/>
            <person name="Benz J.P."/>
            <person name="Pilgard A."/>
        </authorList>
    </citation>
    <scope>NUCLEOTIDE SEQUENCE</scope>
    <source>
        <strain evidence="8">FPRL280</strain>
    </source>
</reference>
<keyword evidence="4" id="KW-0807">Transducer</keyword>
<proteinExistence type="predicted"/>
<dbReference type="Pfam" id="PF00503">
    <property type="entry name" value="G-alpha"/>
    <property type="match status" value="1"/>
</dbReference>
<dbReference type="GO" id="GO:0005525">
    <property type="term" value="F:GTP binding"/>
    <property type="evidence" value="ECO:0007669"/>
    <property type="project" value="UniProtKB-KW"/>
</dbReference>
<evidence type="ECO:0000256" key="1">
    <source>
        <dbReference type="ARBA" id="ARBA00022723"/>
    </source>
</evidence>
<feature type="region of interest" description="Disordered" evidence="7">
    <location>
        <begin position="212"/>
        <end position="232"/>
    </location>
</feature>
<evidence type="ECO:0000256" key="4">
    <source>
        <dbReference type="ARBA" id="ARBA00023224"/>
    </source>
</evidence>
<accession>A0A8H7NSD3</accession>
<evidence type="ECO:0000313" key="9">
    <source>
        <dbReference type="Proteomes" id="UP000639403"/>
    </source>
</evidence>
<dbReference type="GO" id="GO:0003924">
    <property type="term" value="F:GTPase activity"/>
    <property type="evidence" value="ECO:0007669"/>
    <property type="project" value="InterPro"/>
</dbReference>
<feature type="region of interest" description="Disordered" evidence="7">
    <location>
        <begin position="128"/>
        <end position="153"/>
    </location>
</feature>